<accession>A0A0U5BL87</accession>
<evidence type="ECO:0000313" key="2">
    <source>
        <dbReference type="Proteomes" id="UP000068250"/>
    </source>
</evidence>
<dbReference type="STRING" id="431306.AGA_2294"/>
<evidence type="ECO:0000313" key="1">
    <source>
        <dbReference type="EMBL" id="CEF56982.1"/>
    </source>
</evidence>
<dbReference type="PATRIC" id="fig|431306.5.peg.2372"/>
<organism evidence="1 2">
    <name type="scientific">Acetobacter ghanensis</name>
    <dbReference type="NCBI Taxonomy" id="431306"/>
    <lineage>
        <taxon>Bacteria</taxon>
        <taxon>Pseudomonadati</taxon>
        <taxon>Pseudomonadota</taxon>
        <taxon>Alphaproteobacteria</taxon>
        <taxon>Acetobacterales</taxon>
        <taxon>Acetobacteraceae</taxon>
        <taxon>Acetobacter</taxon>
    </lineage>
</organism>
<dbReference type="AlphaFoldDB" id="A0A0U5BL87"/>
<dbReference type="Proteomes" id="UP000068250">
    <property type="component" value="Chromosome I"/>
</dbReference>
<gene>
    <name evidence="1" type="ORF">AGA_2294</name>
</gene>
<proteinExistence type="predicted"/>
<name>A0A0U5BL87_9PROT</name>
<sequence length="36" mass="4125">MGGIAAKRNPNHTRQYVVQFFPSSPILPRFKRNAPQ</sequence>
<protein>
    <submittedName>
        <fullName evidence="1">Uncharacterized protein</fullName>
    </submittedName>
</protein>
<reference evidence="2" key="1">
    <citation type="submission" date="2014-09" db="EMBL/GenBank/DDBJ databases">
        <authorList>
            <person name="Illeghems K.G."/>
        </authorList>
    </citation>
    <scope>NUCLEOTIDE SEQUENCE [LARGE SCALE GENOMIC DNA]</scope>
    <source>
        <strain evidence="2">LMG 23848T</strain>
    </source>
</reference>
<dbReference type="EMBL" id="LN609302">
    <property type="protein sequence ID" value="CEF56982.1"/>
    <property type="molecule type" value="Genomic_DNA"/>
</dbReference>